<organism evidence="1 2">
    <name type="scientific">Hexamita inflata</name>
    <dbReference type="NCBI Taxonomy" id="28002"/>
    <lineage>
        <taxon>Eukaryota</taxon>
        <taxon>Metamonada</taxon>
        <taxon>Diplomonadida</taxon>
        <taxon>Hexamitidae</taxon>
        <taxon>Hexamitinae</taxon>
        <taxon>Hexamita</taxon>
    </lineage>
</organism>
<comment type="caution">
    <text evidence="1">The sequence shown here is derived from an EMBL/GenBank/DDBJ whole genome shotgun (WGS) entry which is preliminary data.</text>
</comment>
<accession>A0ABP1H6A2</accession>
<name>A0ABP1H6A2_9EUKA</name>
<evidence type="ECO:0000313" key="1">
    <source>
        <dbReference type="EMBL" id="CAL5987093.1"/>
    </source>
</evidence>
<reference evidence="1 2" key="1">
    <citation type="submission" date="2024-07" db="EMBL/GenBank/DDBJ databases">
        <authorList>
            <person name="Akdeniz Z."/>
        </authorList>
    </citation>
    <scope>NUCLEOTIDE SEQUENCE [LARGE SCALE GENOMIC DNA]</scope>
</reference>
<gene>
    <name evidence="1" type="ORF">HINF_LOCUS9720</name>
</gene>
<sequence>MSLTNVQLRKQLFEAELAQEFAVQQFNSLFKNKTNLTQTLSFYAQHCSDKFFLKLQPLFSKHKIHQISAEERKEKREYIEFLRNNEFEYQLELGDLHRALTGEDILSPKLLDV</sequence>
<keyword evidence="2" id="KW-1185">Reference proteome</keyword>
<protein>
    <submittedName>
        <fullName evidence="1">Hypothetical_protein</fullName>
    </submittedName>
</protein>
<dbReference type="Proteomes" id="UP001642409">
    <property type="component" value="Unassembled WGS sequence"/>
</dbReference>
<dbReference type="EMBL" id="CAXDID020000021">
    <property type="protein sequence ID" value="CAL5987093.1"/>
    <property type="molecule type" value="Genomic_DNA"/>
</dbReference>
<proteinExistence type="predicted"/>
<evidence type="ECO:0000313" key="2">
    <source>
        <dbReference type="Proteomes" id="UP001642409"/>
    </source>
</evidence>